<evidence type="ECO:0000313" key="3">
    <source>
        <dbReference type="Proteomes" id="UP001497644"/>
    </source>
</evidence>
<feature type="transmembrane region" description="Helical" evidence="1">
    <location>
        <begin position="16"/>
        <end position="34"/>
    </location>
</feature>
<dbReference type="InterPro" id="IPR052709">
    <property type="entry name" value="Transposase-MT_Hybrid"/>
</dbReference>
<dbReference type="Proteomes" id="UP001497644">
    <property type="component" value="Chromosome 12"/>
</dbReference>
<sequence length="161" mass="18650">MPLRKNSVPATRSLQLFFELHCVVFLAFPLIFRLQRAYGDAWKSASSVRRWVKKHFKDGNTSIQNQPHNGRLRTASTEHNKKRVDAIIKDDRRVTVDKAAAKLRIRDNAVQEMTASFGRLERSFSAKASLNCQNGGKMCRKKWGLRRKIVQSMMIQILFFK</sequence>
<keyword evidence="1" id="KW-1133">Transmembrane helix</keyword>
<keyword evidence="1" id="KW-0472">Membrane</keyword>
<dbReference type="PANTHER" id="PTHR46060:SF1">
    <property type="entry name" value="MARINER MOS1 TRANSPOSASE-LIKE PROTEIN"/>
    <property type="match status" value="1"/>
</dbReference>
<proteinExistence type="predicted"/>
<protein>
    <submittedName>
        <fullName evidence="2">Uncharacterized protein</fullName>
    </submittedName>
</protein>
<keyword evidence="3" id="KW-1185">Reference proteome</keyword>
<dbReference type="AlphaFoldDB" id="A0AAV2NB38"/>
<gene>
    <name evidence="2" type="ORF">LPLAT_LOCUS3356</name>
</gene>
<dbReference type="PANTHER" id="PTHR46060">
    <property type="entry name" value="MARINER MOS1 TRANSPOSASE-LIKE PROTEIN"/>
    <property type="match status" value="1"/>
</dbReference>
<reference evidence="2" key="1">
    <citation type="submission" date="2024-04" db="EMBL/GenBank/DDBJ databases">
        <authorList>
            <consortium name="Molecular Ecology Group"/>
        </authorList>
    </citation>
    <scope>NUCLEOTIDE SEQUENCE</scope>
</reference>
<accession>A0AAV2NB38</accession>
<dbReference type="EMBL" id="OZ034835">
    <property type="protein sequence ID" value="CAL1677331.1"/>
    <property type="molecule type" value="Genomic_DNA"/>
</dbReference>
<evidence type="ECO:0000313" key="2">
    <source>
        <dbReference type="EMBL" id="CAL1677331.1"/>
    </source>
</evidence>
<evidence type="ECO:0000256" key="1">
    <source>
        <dbReference type="SAM" id="Phobius"/>
    </source>
</evidence>
<organism evidence="2 3">
    <name type="scientific">Lasius platythorax</name>
    <dbReference type="NCBI Taxonomy" id="488582"/>
    <lineage>
        <taxon>Eukaryota</taxon>
        <taxon>Metazoa</taxon>
        <taxon>Ecdysozoa</taxon>
        <taxon>Arthropoda</taxon>
        <taxon>Hexapoda</taxon>
        <taxon>Insecta</taxon>
        <taxon>Pterygota</taxon>
        <taxon>Neoptera</taxon>
        <taxon>Endopterygota</taxon>
        <taxon>Hymenoptera</taxon>
        <taxon>Apocrita</taxon>
        <taxon>Aculeata</taxon>
        <taxon>Formicoidea</taxon>
        <taxon>Formicidae</taxon>
        <taxon>Formicinae</taxon>
        <taxon>Lasius</taxon>
        <taxon>Lasius</taxon>
    </lineage>
</organism>
<keyword evidence="1" id="KW-0812">Transmembrane</keyword>
<name>A0AAV2NB38_9HYME</name>